<evidence type="ECO:0000313" key="6">
    <source>
        <dbReference type="EMBL" id="CAF9936853.1"/>
    </source>
</evidence>
<dbReference type="SUPFAM" id="SSF55681">
    <property type="entry name" value="Class II aaRS and biotin synthetases"/>
    <property type="match status" value="1"/>
</dbReference>
<dbReference type="EMBL" id="CAJPDS010000095">
    <property type="protein sequence ID" value="CAF9936853.1"/>
    <property type="molecule type" value="Genomic_DNA"/>
</dbReference>
<dbReference type="InterPro" id="IPR045864">
    <property type="entry name" value="aa-tRNA-synth_II/BPL/LPL"/>
</dbReference>
<proteinExistence type="predicted"/>
<dbReference type="GO" id="GO:0032543">
    <property type="term" value="P:mitochondrial translation"/>
    <property type="evidence" value="ECO:0007669"/>
    <property type="project" value="TreeGrafter"/>
</dbReference>
<sequence length="653" mass="74961">MFFEMCLPMMTGMERVEQLRNLREVQHTLPPTFNLPEKLTQGNIILILVEHDPSRRPTSSELLASEQIPGEVENDTWTRNALRHINETSYRKKLLAGLFPKPTQLDMDRSKSDGIPQAHQPEPSSLDSDDDKEFYPKLRPQELNYEKRGRSNTAEELLLRSLVKNNVSSIFRNHGAVAVEQPAIFPFSSHYLRNYDQVVKLLSSNDDFLQLPFDYTLPNARLLAKSATSPRKTYTFGDVYRQVESGGAPRRISEADFDIISYDSLDSALREAEVVKVVDEIINEFPSMASLPMCYYVNHSRISNAILAFCKIHPSKWALVRDSLGQLHGSQINWSKAKALLRAPGIGVAATSVEELMRFDFRDLPEKAIPKLRALLNNETLESIFTHVEDFTRYLKNYNVSRKVFISPLSSVNETFYRNHLFFQCIFDTPKKEIFAAGGRYDHLIETQIQGYQPRFAYRQPRAVGFSFNWERLCASMARYQKAFVKAKSRKKANFESFDFRLPSRCEVLVDSPDRKILQSNGLSVIEGLWYGFLLWHFNLHLSPNLESVFPKFQFKKEGCLSSSTNVEIEADLEILVRANDISAELVIDTEADEASSIYNLVSGEKESHGWIVYIKQDGNVRVRNVSKKEETEMRTSELVVWYVCVFLLSHTE</sequence>
<feature type="domain" description="Class II Histidinyl-tRNA synthetase (HisRS)-like catalytic core" evidence="5">
    <location>
        <begin position="162"/>
        <end position="473"/>
    </location>
</feature>
<evidence type="ECO:0008006" key="8">
    <source>
        <dbReference type="Google" id="ProtNLM"/>
    </source>
</evidence>
<dbReference type="Gene3D" id="1.10.510.10">
    <property type="entry name" value="Transferase(Phosphotransferase) domain 1"/>
    <property type="match status" value="1"/>
</dbReference>
<dbReference type="Pfam" id="PF13393">
    <property type="entry name" value="tRNA-synt_His"/>
    <property type="match status" value="1"/>
</dbReference>
<evidence type="ECO:0000259" key="5">
    <source>
        <dbReference type="Pfam" id="PF13393"/>
    </source>
</evidence>
<dbReference type="InterPro" id="IPR041715">
    <property type="entry name" value="HisRS-like_core"/>
</dbReference>
<dbReference type="AlphaFoldDB" id="A0A8H3GBR3"/>
<dbReference type="GO" id="GO:0004821">
    <property type="term" value="F:histidine-tRNA ligase activity"/>
    <property type="evidence" value="ECO:0007669"/>
    <property type="project" value="TreeGrafter"/>
</dbReference>
<keyword evidence="7" id="KW-1185">Reference proteome</keyword>
<dbReference type="Pfam" id="PF12745">
    <property type="entry name" value="HGTP_anticodon2"/>
    <property type="match status" value="1"/>
</dbReference>
<dbReference type="Proteomes" id="UP000664521">
    <property type="component" value="Unassembled WGS sequence"/>
</dbReference>
<dbReference type="OrthoDB" id="341578at2759"/>
<evidence type="ECO:0000256" key="2">
    <source>
        <dbReference type="ARBA" id="ARBA00022840"/>
    </source>
</evidence>
<keyword evidence="2" id="KW-0067">ATP-binding</keyword>
<feature type="domain" description="Histidyl tRNA synthetase-related" evidence="4">
    <location>
        <begin position="579"/>
        <end position="643"/>
    </location>
</feature>
<dbReference type="GO" id="GO:0006427">
    <property type="term" value="P:histidyl-tRNA aminoacylation"/>
    <property type="evidence" value="ECO:0007669"/>
    <property type="project" value="TreeGrafter"/>
</dbReference>
<name>A0A8H3GBR3_9LECA</name>
<keyword evidence="1" id="KW-0547">Nucleotide-binding</keyword>
<evidence type="ECO:0000313" key="7">
    <source>
        <dbReference type="Proteomes" id="UP000664521"/>
    </source>
</evidence>
<dbReference type="GO" id="GO:0003723">
    <property type="term" value="F:RNA binding"/>
    <property type="evidence" value="ECO:0007669"/>
    <property type="project" value="TreeGrafter"/>
</dbReference>
<dbReference type="GO" id="GO:0005524">
    <property type="term" value="F:ATP binding"/>
    <property type="evidence" value="ECO:0007669"/>
    <property type="project" value="UniProtKB-KW"/>
</dbReference>
<accession>A0A8H3GBR3</accession>
<gene>
    <name evidence="6" type="ORF">HETSPECPRED_010476</name>
</gene>
<evidence type="ECO:0000259" key="4">
    <source>
        <dbReference type="Pfam" id="PF12745"/>
    </source>
</evidence>
<dbReference type="GO" id="GO:0005829">
    <property type="term" value="C:cytosol"/>
    <property type="evidence" value="ECO:0007669"/>
    <property type="project" value="TreeGrafter"/>
</dbReference>
<protein>
    <recommendedName>
        <fullName evidence="8">Non-specific serine/threonine protein kinase</fullName>
    </recommendedName>
</protein>
<dbReference type="PANTHER" id="PTHR11476:SF10">
    <property type="entry name" value="NON-SPECIFIC SERINE_THREONINE PROTEIN KINASE"/>
    <property type="match status" value="1"/>
</dbReference>
<comment type="caution">
    <text evidence="6">The sequence shown here is derived from an EMBL/GenBank/DDBJ whole genome shotgun (WGS) entry which is preliminary data.</text>
</comment>
<evidence type="ECO:0000256" key="1">
    <source>
        <dbReference type="ARBA" id="ARBA00022741"/>
    </source>
</evidence>
<organism evidence="6 7">
    <name type="scientific">Heterodermia speciosa</name>
    <dbReference type="NCBI Taxonomy" id="116794"/>
    <lineage>
        <taxon>Eukaryota</taxon>
        <taxon>Fungi</taxon>
        <taxon>Dikarya</taxon>
        <taxon>Ascomycota</taxon>
        <taxon>Pezizomycotina</taxon>
        <taxon>Lecanoromycetes</taxon>
        <taxon>OSLEUM clade</taxon>
        <taxon>Lecanoromycetidae</taxon>
        <taxon>Caliciales</taxon>
        <taxon>Physciaceae</taxon>
        <taxon>Heterodermia</taxon>
    </lineage>
</organism>
<evidence type="ECO:0000256" key="3">
    <source>
        <dbReference type="SAM" id="MobiDB-lite"/>
    </source>
</evidence>
<dbReference type="Gene3D" id="3.30.930.10">
    <property type="entry name" value="Bira Bifunctional Protein, Domain 2"/>
    <property type="match status" value="1"/>
</dbReference>
<dbReference type="InterPro" id="IPR024435">
    <property type="entry name" value="HisRS-related_dom"/>
</dbReference>
<reference evidence="6" key="1">
    <citation type="submission" date="2021-03" db="EMBL/GenBank/DDBJ databases">
        <authorList>
            <person name="Tagirdzhanova G."/>
        </authorList>
    </citation>
    <scope>NUCLEOTIDE SEQUENCE</scope>
</reference>
<feature type="region of interest" description="Disordered" evidence="3">
    <location>
        <begin position="102"/>
        <end position="141"/>
    </location>
</feature>
<dbReference type="PANTHER" id="PTHR11476">
    <property type="entry name" value="HISTIDYL-TRNA SYNTHETASE"/>
    <property type="match status" value="1"/>
</dbReference>
<dbReference type="GO" id="GO:0005739">
    <property type="term" value="C:mitochondrion"/>
    <property type="evidence" value="ECO:0007669"/>
    <property type="project" value="TreeGrafter"/>
</dbReference>